<dbReference type="InterPro" id="IPR048357">
    <property type="entry name" value="MSG_insertion"/>
</dbReference>
<dbReference type="PANTHER" id="PTHR42739:SF1">
    <property type="entry name" value="MALATE SYNTHASE G"/>
    <property type="match status" value="1"/>
</dbReference>
<gene>
    <name evidence="2" type="ORF">JYB87_00775</name>
</gene>
<dbReference type="InterPro" id="IPR011076">
    <property type="entry name" value="Malate_synth_sf"/>
</dbReference>
<dbReference type="PANTHER" id="PTHR42739">
    <property type="entry name" value="MALATE SYNTHASE G"/>
    <property type="match status" value="1"/>
</dbReference>
<protein>
    <submittedName>
        <fullName evidence="2">Malate synthase</fullName>
    </submittedName>
</protein>
<sequence length="169" mass="18718">MSISLNHTELKTHHPRIAAAVVACQTLTLRHIADKLHNAKQLMDELFPLSKGSHQDVKGYLVYYQHLLACGKDGTFTGLRHPSQFVALSGQRENPQSLLLKHETGCHLELCFDSQGDIGANDCAKLQDVLLENGASPNNQRHWISLLHDHTPQGMQADELGSGMRYAFG</sequence>
<dbReference type="Proteomes" id="UP000662770">
    <property type="component" value="Chromosome"/>
</dbReference>
<keyword evidence="3" id="KW-1185">Reference proteome</keyword>
<evidence type="ECO:0000313" key="3">
    <source>
        <dbReference type="Proteomes" id="UP000662770"/>
    </source>
</evidence>
<name>A0ABX7QS87_9GAMM</name>
<evidence type="ECO:0000259" key="1">
    <source>
        <dbReference type="Pfam" id="PF20658"/>
    </source>
</evidence>
<dbReference type="Gene3D" id="2.170.170.11">
    <property type="entry name" value="Malate synthase G - maily-beta sub-domain"/>
    <property type="match status" value="1"/>
</dbReference>
<organism evidence="2 3">
    <name type="scientific">Shewanella avicenniae</name>
    <dbReference type="NCBI Taxonomy" id="2814294"/>
    <lineage>
        <taxon>Bacteria</taxon>
        <taxon>Pseudomonadati</taxon>
        <taxon>Pseudomonadota</taxon>
        <taxon>Gammaproteobacteria</taxon>
        <taxon>Alteromonadales</taxon>
        <taxon>Shewanellaceae</taxon>
        <taxon>Shewanella</taxon>
    </lineage>
</organism>
<feature type="domain" description="Malate synthase G alpha-beta insertion" evidence="1">
    <location>
        <begin position="38"/>
        <end position="102"/>
    </location>
</feature>
<dbReference type="RefSeq" id="WP_207355029.1">
    <property type="nucleotide sequence ID" value="NZ_CP071503.1"/>
</dbReference>
<reference evidence="2 3" key="1">
    <citation type="submission" date="2021-03" db="EMBL/GenBank/DDBJ databases">
        <title>Novel species identification of genus Shewanella.</title>
        <authorList>
            <person name="Liu G."/>
            <person name="Zhang Q."/>
        </authorList>
    </citation>
    <scope>NUCLEOTIDE SEQUENCE [LARGE SCALE GENOMIC DNA]</scope>
    <source>
        <strain evidence="2 3">FJAT-51800</strain>
    </source>
</reference>
<dbReference type="EMBL" id="CP071503">
    <property type="protein sequence ID" value="QSX33821.1"/>
    <property type="molecule type" value="Genomic_DNA"/>
</dbReference>
<dbReference type="SUPFAM" id="SSF51645">
    <property type="entry name" value="Malate synthase G"/>
    <property type="match status" value="1"/>
</dbReference>
<dbReference type="InterPro" id="IPR006253">
    <property type="entry name" value="Malate_synthG"/>
</dbReference>
<proteinExistence type="predicted"/>
<dbReference type="Pfam" id="PF20658">
    <property type="entry name" value="MSG_insertion"/>
    <property type="match status" value="1"/>
</dbReference>
<evidence type="ECO:0000313" key="2">
    <source>
        <dbReference type="EMBL" id="QSX33821.1"/>
    </source>
</evidence>
<accession>A0ABX7QS87</accession>